<evidence type="ECO:0000259" key="1">
    <source>
        <dbReference type="Pfam" id="PF01965"/>
    </source>
</evidence>
<keyword evidence="3" id="KW-1185">Reference proteome</keyword>
<dbReference type="PANTHER" id="PTHR48094">
    <property type="entry name" value="PROTEIN/NUCLEIC ACID DEGLYCASE DJ-1-RELATED"/>
    <property type="match status" value="1"/>
</dbReference>
<gene>
    <name evidence="2" type="ORF">DYH56_04070</name>
</gene>
<feature type="domain" description="DJ-1/PfpI" evidence="1">
    <location>
        <begin position="2"/>
        <end position="165"/>
    </location>
</feature>
<dbReference type="RefSeq" id="WP_114641586.1">
    <property type="nucleotide sequence ID" value="NZ_JAACIO010000005.1"/>
</dbReference>
<dbReference type="InterPro" id="IPR002818">
    <property type="entry name" value="DJ-1/PfpI"/>
</dbReference>
<evidence type="ECO:0000313" key="2">
    <source>
        <dbReference type="EMBL" id="REI42208.1"/>
    </source>
</evidence>
<evidence type="ECO:0000313" key="3">
    <source>
        <dbReference type="Proteomes" id="UP000263486"/>
    </source>
</evidence>
<dbReference type="NCBIfam" id="TIGR01383">
    <property type="entry name" value="not_thiJ"/>
    <property type="match status" value="1"/>
</dbReference>
<protein>
    <submittedName>
        <fullName evidence="2">DJ-1/PfpI family protein</fullName>
    </submittedName>
</protein>
<dbReference type="InterPro" id="IPR029062">
    <property type="entry name" value="Class_I_gatase-like"/>
</dbReference>
<proteinExistence type="predicted"/>
<name>A0ABX9KIW8_9FUSO</name>
<dbReference type="Proteomes" id="UP000263486">
    <property type="component" value="Unassembled WGS sequence"/>
</dbReference>
<organism evidence="2 3">
    <name type="scientific">Psychrilyobacter piezotolerans</name>
    <dbReference type="NCBI Taxonomy" id="2293438"/>
    <lineage>
        <taxon>Bacteria</taxon>
        <taxon>Fusobacteriati</taxon>
        <taxon>Fusobacteriota</taxon>
        <taxon>Fusobacteriia</taxon>
        <taxon>Fusobacteriales</taxon>
        <taxon>Fusobacteriaceae</taxon>
        <taxon>Psychrilyobacter</taxon>
    </lineage>
</organism>
<dbReference type="CDD" id="cd03135">
    <property type="entry name" value="GATase1_DJ-1"/>
    <property type="match status" value="1"/>
</dbReference>
<dbReference type="InterPro" id="IPR050325">
    <property type="entry name" value="Prot/Nucl_acid_deglycase"/>
</dbReference>
<dbReference type="SUPFAM" id="SSF52317">
    <property type="entry name" value="Class I glutamine amidotransferase-like"/>
    <property type="match status" value="1"/>
</dbReference>
<accession>A0ABX9KIW8</accession>
<dbReference type="Pfam" id="PF01965">
    <property type="entry name" value="DJ-1_PfpI"/>
    <property type="match status" value="1"/>
</dbReference>
<dbReference type="EMBL" id="QUAJ01000005">
    <property type="protein sequence ID" value="REI42208.1"/>
    <property type="molecule type" value="Genomic_DNA"/>
</dbReference>
<dbReference type="Gene3D" id="3.40.50.880">
    <property type="match status" value="1"/>
</dbReference>
<dbReference type="PANTHER" id="PTHR48094:SF12">
    <property type="entry name" value="PARKINSON DISEASE PROTEIN 7 HOMOLOG"/>
    <property type="match status" value="1"/>
</dbReference>
<sequence>MKKAAVYLAEGFEEIEALTTADILRRAEIEVDLVAVGGNLQVAGAHNIKVIADILIEEISHENYDMMVLPGGMPGTLNLDSSKILKKQIIDFDLESKYIGAICAAPLIIGKMGFLEDRQATCYPGVESQLFGAAYRDDLDVIVDGNFITSRGPGTAMAFGLKLVELLKGKEISENLASDLLV</sequence>
<dbReference type="InterPro" id="IPR006287">
    <property type="entry name" value="DJ-1"/>
</dbReference>
<reference evidence="2 3" key="1">
    <citation type="submission" date="2018-08" db="EMBL/GenBank/DDBJ databases">
        <title>Draft genome sequence of Psychrilyobacter sp. strain SD5 isolated from Black Sea water.</title>
        <authorList>
            <person name="Yadav S."/>
            <person name="Villanueva L."/>
            <person name="Damste J.S.S."/>
        </authorList>
    </citation>
    <scope>NUCLEOTIDE SEQUENCE [LARGE SCALE GENOMIC DNA]</scope>
    <source>
        <strain evidence="2 3">SD5</strain>
    </source>
</reference>
<comment type="caution">
    <text evidence="2">The sequence shown here is derived from an EMBL/GenBank/DDBJ whole genome shotgun (WGS) entry which is preliminary data.</text>
</comment>